<protein>
    <submittedName>
        <fullName evidence="3">4-coumarate-CoA ligase</fullName>
    </submittedName>
</protein>
<organism evidence="3 4">
    <name type="scientific">Rasamsonia emersonii (strain ATCC 16479 / CBS 393.64 / IMI 116815)</name>
    <dbReference type="NCBI Taxonomy" id="1408163"/>
    <lineage>
        <taxon>Eukaryota</taxon>
        <taxon>Fungi</taxon>
        <taxon>Dikarya</taxon>
        <taxon>Ascomycota</taxon>
        <taxon>Pezizomycotina</taxon>
        <taxon>Eurotiomycetes</taxon>
        <taxon>Eurotiomycetidae</taxon>
        <taxon>Eurotiales</taxon>
        <taxon>Trichocomaceae</taxon>
        <taxon>Rasamsonia</taxon>
    </lineage>
</organism>
<reference evidence="3 4" key="1">
    <citation type="submission" date="2015-04" db="EMBL/GenBank/DDBJ databases">
        <authorList>
            <person name="Heijne W.H."/>
            <person name="Fedorova N.D."/>
            <person name="Nierman W.C."/>
            <person name="Vollebregt A.W."/>
            <person name="Zhao Z."/>
            <person name="Wu L."/>
            <person name="Kumar M."/>
            <person name="Stam H."/>
            <person name="van den Berg M.A."/>
            <person name="Pel H.J."/>
        </authorList>
    </citation>
    <scope>NUCLEOTIDE SEQUENCE [LARGE SCALE GENOMIC DNA]</scope>
    <source>
        <strain evidence="3 4">CBS 393.64</strain>
    </source>
</reference>
<dbReference type="OrthoDB" id="6509636at2759"/>
<dbReference type="Pfam" id="PF00501">
    <property type="entry name" value="AMP-binding"/>
    <property type="match status" value="1"/>
</dbReference>
<dbReference type="InterPro" id="IPR020845">
    <property type="entry name" value="AMP-binding_CS"/>
</dbReference>
<accession>A0A0F4Z3F4</accession>
<dbReference type="RefSeq" id="XP_013331472.1">
    <property type="nucleotide sequence ID" value="XM_013476018.1"/>
</dbReference>
<keyword evidence="3" id="KW-0436">Ligase</keyword>
<comment type="caution">
    <text evidence="3">The sequence shown here is derived from an EMBL/GenBank/DDBJ whole genome shotgun (WGS) entry which is preliminary data.</text>
</comment>
<dbReference type="PANTHER" id="PTHR24096:SF422">
    <property type="entry name" value="BCDNA.GH02901"/>
    <property type="match status" value="1"/>
</dbReference>
<dbReference type="InterPro" id="IPR042099">
    <property type="entry name" value="ANL_N_sf"/>
</dbReference>
<gene>
    <name evidence="3" type="ORF">T310_1128</name>
</gene>
<dbReference type="InterPro" id="IPR045851">
    <property type="entry name" value="AMP-bd_C_sf"/>
</dbReference>
<evidence type="ECO:0000259" key="1">
    <source>
        <dbReference type="Pfam" id="PF00501"/>
    </source>
</evidence>
<feature type="domain" description="AMP-binding enzyme C-terminal" evidence="2">
    <location>
        <begin position="599"/>
        <end position="659"/>
    </location>
</feature>
<dbReference type="InterPro" id="IPR000873">
    <property type="entry name" value="AMP-dep_synth/lig_dom"/>
</dbReference>
<dbReference type="Gene3D" id="3.40.50.12780">
    <property type="entry name" value="N-terminal domain of ligase-like"/>
    <property type="match status" value="1"/>
</dbReference>
<sequence length="766" mass="83342">MPCAGLVDDVIVSFILSRSVGIKQLIGMYCTALDVDVRTNCPSNEDAIYWQDHIPVFRLCLMSLHNRGPLPRDSGWESDTICECGEDKASPSFPACRIWGTGNGHALIAGCCTLPYIFLSLYLSMVFTPPSWLPNFSPDSIPDDVPICEFILNDAYGRAPLATARKPFVCGITGRGYTATEVKQRVDALARGLAKELNWAPNEGSEWNKVAAIFSVNTIDTLPLYWAIHRLSGIASPANASYSVSELAHQLQSSGSKAVFTCASLLHTARDAAAKCGISDNRIYVIDSAVCDDSDPAETRKFKTVNALIEEGSRLPPLQPLCWQKGQGKRQCAFLCYSSGTSGLPKGVMISHVNVIAHVLMMAAFERPTRREDQRDAILGLLPQSHIYGLVVICHDGVYRGDSIIVLPKFELVTLLESIQRFKINALILVPPTIIVMTNNKAVLDRYDLSSVREIYSGAAHLGPETASQLQEQHPSWIIRGIYGLTESTAVISHTSTHDVYYGSCGSLLPGYEAKLLAPDGSEIHEYDTPGELVVRGPPVVMGYLNNPKATAETFVDGWLRTGDEAVIRKSAKGHEHVFVVDRIKELIKVKGHQVAPAELEAHLLTHPGVADAAVIPVPDEAAGEVPKAFIVKSSSFTGSTSELIQSVTAHVEQHKARYRSSKTLFIRTKTLFLSTVSSPLILTLRLLVVMCHLDPGPRIPALGIEALVALCAVQNRLVAADVDGDRVERVDEPEAELLALVVFADGDVFDVSDCAEVVDAEKINQ</sequence>
<keyword evidence="4" id="KW-1185">Reference proteome</keyword>
<dbReference type="EMBL" id="LASV01000046">
    <property type="protein sequence ID" value="KKA24860.1"/>
    <property type="molecule type" value="Genomic_DNA"/>
</dbReference>
<evidence type="ECO:0000259" key="2">
    <source>
        <dbReference type="Pfam" id="PF13193"/>
    </source>
</evidence>
<dbReference type="GO" id="GO:0016405">
    <property type="term" value="F:CoA-ligase activity"/>
    <property type="evidence" value="ECO:0007669"/>
    <property type="project" value="TreeGrafter"/>
</dbReference>
<dbReference type="Gene3D" id="3.30.300.30">
    <property type="match status" value="1"/>
</dbReference>
<dbReference type="PROSITE" id="PS00455">
    <property type="entry name" value="AMP_BINDING"/>
    <property type="match status" value="1"/>
</dbReference>
<feature type="domain" description="AMP-dependent synthetase/ligase" evidence="1">
    <location>
        <begin position="165"/>
        <end position="545"/>
    </location>
</feature>
<dbReference type="Pfam" id="PF13193">
    <property type="entry name" value="AMP-binding_C"/>
    <property type="match status" value="1"/>
</dbReference>
<evidence type="ECO:0000313" key="4">
    <source>
        <dbReference type="Proteomes" id="UP000053958"/>
    </source>
</evidence>
<dbReference type="STRING" id="1408163.A0A0F4Z3F4"/>
<dbReference type="GeneID" id="25313479"/>
<dbReference type="AlphaFoldDB" id="A0A0F4Z3F4"/>
<dbReference type="PANTHER" id="PTHR24096">
    <property type="entry name" value="LONG-CHAIN-FATTY-ACID--COA LIGASE"/>
    <property type="match status" value="1"/>
</dbReference>
<dbReference type="InterPro" id="IPR025110">
    <property type="entry name" value="AMP-bd_C"/>
</dbReference>
<dbReference type="Proteomes" id="UP000053958">
    <property type="component" value="Unassembled WGS sequence"/>
</dbReference>
<proteinExistence type="predicted"/>
<name>A0A0F4Z3F4_RASE3</name>
<dbReference type="SUPFAM" id="SSF56801">
    <property type="entry name" value="Acetyl-CoA synthetase-like"/>
    <property type="match status" value="1"/>
</dbReference>
<evidence type="ECO:0000313" key="3">
    <source>
        <dbReference type="EMBL" id="KKA24860.1"/>
    </source>
</evidence>